<dbReference type="EMBL" id="WWEQ01000066">
    <property type="protein sequence ID" value="MYM20665.1"/>
    <property type="molecule type" value="Genomic_DNA"/>
</dbReference>
<keyword evidence="4 8" id="KW-1133">Transmembrane helix</keyword>
<reference evidence="11 12" key="1">
    <citation type="submission" date="2020-01" db="EMBL/GenBank/DDBJ databases">
        <authorList>
            <person name="Deng T."/>
        </authorList>
    </citation>
    <scope>NUCLEOTIDE SEQUENCE [LARGE SCALE GENOMIC DNA]</scope>
    <source>
        <strain evidence="11 12">5221</strain>
    </source>
</reference>
<feature type="transmembrane region" description="Helical" evidence="8">
    <location>
        <begin position="411"/>
        <end position="432"/>
    </location>
</feature>
<feature type="transmembrane region" description="Helical" evidence="8">
    <location>
        <begin position="598"/>
        <end position="620"/>
    </location>
</feature>
<dbReference type="Pfam" id="PF06738">
    <property type="entry name" value="ThrE"/>
    <property type="match status" value="1"/>
</dbReference>
<evidence type="ECO:0000256" key="7">
    <source>
        <dbReference type="SAM" id="MobiDB-lite"/>
    </source>
</evidence>
<comment type="subcellular location">
    <subcellularLocation>
        <location evidence="1">Cell membrane</location>
        <topology evidence="1">Multi-pass membrane protein</topology>
    </subcellularLocation>
</comment>
<evidence type="ECO:0000256" key="4">
    <source>
        <dbReference type="ARBA" id="ARBA00022989"/>
    </source>
</evidence>
<evidence type="ECO:0000256" key="2">
    <source>
        <dbReference type="ARBA" id="ARBA00022475"/>
    </source>
</evidence>
<evidence type="ECO:0000259" key="10">
    <source>
        <dbReference type="Pfam" id="PF12821"/>
    </source>
</evidence>
<feature type="non-terminal residue" evidence="11">
    <location>
        <position position="647"/>
    </location>
</feature>
<feature type="transmembrane region" description="Helical" evidence="8">
    <location>
        <begin position="444"/>
        <end position="463"/>
    </location>
</feature>
<evidence type="ECO:0000313" key="11">
    <source>
        <dbReference type="EMBL" id="MYM20665.1"/>
    </source>
</evidence>
<keyword evidence="5 8" id="KW-0472">Membrane</keyword>
<evidence type="ECO:0000256" key="6">
    <source>
        <dbReference type="ARBA" id="ARBA00034125"/>
    </source>
</evidence>
<evidence type="ECO:0000259" key="9">
    <source>
        <dbReference type="Pfam" id="PF06738"/>
    </source>
</evidence>
<comment type="caution">
    <text evidence="11">The sequence shown here is derived from an EMBL/GenBank/DDBJ whole genome shotgun (WGS) entry which is preliminary data.</text>
</comment>
<name>A0A6N9H9L2_9MICO</name>
<dbReference type="InterPro" id="IPR050539">
    <property type="entry name" value="ThrE_Dicarb/AminoAcid_Exp"/>
</dbReference>
<dbReference type="PANTHER" id="PTHR34390">
    <property type="entry name" value="UPF0442 PROTEIN YJJB-RELATED"/>
    <property type="match status" value="1"/>
</dbReference>
<dbReference type="InterPro" id="IPR010619">
    <property type="entry name" value="ThrE-like_N"/>
</dbReference>
<gene>
    <name evidence="11" type="ORF">GSY69_12020</name>
</gene>
<feature type="compositionally biased region" description="Low complexity" evidence="7">
    <location>
        <begin position="58"/>
        <end position="73"/>
    </location>
</feature>
<accession>A0A6N9H9L2</accession>
<evidence type="ECO:0000313" key="12">
    <source>
        <dbReference type="Proteomes" id="UP000469215"/>
    </source>
</evidence>
<dbReference type="Proteomes" id="UP000469215">
    <property type="component" value="Unassembled WGS sequence"/>
</dbReference>
<dbReference type="InterPro" id="IPR024528">
    <property type="entry name" value="ThrE_2"/>
</dbReference>
<feature type="transmembrane region" description="Helical" evidence="8">
    <location>
        <begin position="483"/>
        <end position="503"/>
    </location>
</feature>
<dbReference type="PANTHER" id="PTHR34390:SF2">
    <property type="entry name" value="SUCCINATE TRANSPORTER SUBUNIT YJJP-RELATED"/>
    <property type="match status" value="1"/>
</dbReference>
<feature type="transmembrane region" description="Helical" evidence="8">
    <location>
        <begin position="510"/>
        <end position="527"/>
    </location>
</feature>
<feature type="compositionally biased region" description="Low complexity" evidence="7">
    <location>
        <begin position="137"/>
        <end position="146"/>
    </location>
</feature>
<organism evidence="11 12">
    <name type="scientific">Brevibacterium rongguiense</name>
    <dbReference type="NCBI Taxonomy" id="2695267"/>
    <lineage>
        <taxon>Bacteria</taxon>
        <taxon>Bacillati</taxon>
        <taxon>Actinomycetota</taxon>
        <taxon>Actinomycetes</taxon>
        <taxon>Micrococcales</taxon>
        <taxon>Brevibacteriaceae</taxon>
        <taxon>Brevibacterium</taxon>
    </lineage>
</organism>
<dbReference type="RefSeq" id="WP_160954078.1">
    <property type="nucleotide sequence ID" value="NZ_WWEQ01000066.1"/>
</dbReference>
<sequence length="647" mass="66721">MTQGQNRPGDPPRGGAGGAWQHRPTAPEVDPAADASTNASADPATDELPVVRPVFRGGAAEVQPAAGQPAAGRAADRRAPAKPASAKPEATEPDAEPASAATAAATTSAQPATAPPGAAHPAAQPAVQERQTGQTEAPARPGQAPRRPSRAKRLLGLSEQQRGHGSARRTAERIARRTVDRIVADPAPTTAPIPIVAVLQGTSYQAPVEAAAKSEAEARMILDLAVDIGALMLRAGSGSSDVEIAVVATCAAMGLPDAEVDLTSTALTVHYSDPEGRLYTVVRVSREESTNYAKLASIHRLVADMVQGKLSYDDARDRFDAIRRQRRPYPDWFSQLAWGVMVASFINLIGGSLVSSLLGFAMGLLNSWFGARLGRTGLPGFFITTAQAAFTTIIAMLAWTLNLVHSPQYVVAGGIVLLLPTQTILSAVDDALTQFPLTAAARAVRVLMTIAGIVSGVALGLKLGGLFNLESFEVVVRSSGVEVLTTIVALFAALLVGIGGAVGLQVNRRFVLPAAGIGLVGFVINVACTLGGLGNIVTCLIAATAVGFLARLIGERVSAPTVALLIPGIYPLLQGMSVFTAVYQMIQDDVSLSLGLSALFAAITANSAIAVGASLGVFLARPLRRRLRKRAAGRAGGAGSESEGAAG</sequence>
<dbReference type="GO" id="GO:0005886">
    <property type="term" value="C:plasma membrane"/>
    <property type="evidence" value="ECO:0007669"/>
    <property type="project" value="UniProtKB-SubCell"/>
</dbReference>
<feature type="transmembrane region" description="Helical" evidence="8">
    <location>
        <begin position="562"/>
        <end position="586"/>
    </location>
</feature>
<proteinExistence type="inferred from homology"/>
<comment type="similarity">
    <text evidence="6">Belongs to the ThrE exporter (TC 2.A.79) family.</text>
</comment>
<keyword evidence="3 8" id="KW-0812">Transmembrane</keyword>
<keyword evidence="2" id="KW-1003">Cell membrane</keyword>
<dbReference type="GO" id="GO:0015744">
    <property type="term" value="P:succinate transport"/>
    <property type="evidence" value="ECO:0007669"/>
    <property type="project" value="TreeGrafter"/>
</dbReference>
<evidence type="ECO:0000256" key="5">
    <source>
        <dbReference type="ARBA" id="ARBA00023136"/>
    </source>
</evidence>
<dbReference type="AlphaFoldDB" id="A0A6N9H9L2"/>
<evidence type="ECO:0000256" key="8">
    <source>
        <dbReference type="SAM" id="Phobius"/>
    </source>
</evidence>
<keyword evidence="12" id="KW-1185">Reference proteome</keyword>
<protein>
    <submittedName>
        <fullName evidence="11">Threonine/serine exporter family protein</fullName>
    </submittedName>
</protein>
<dbReference type="GO" id="GO:0022857">
    <property type="term" value="F:transmembrane transporter activity"/>
    <property type="evidence" value="ECO:0007669"/>
    <property type="project" value="InterPro"/>
</dbReference>
<evidence type="ECO:0000256" key="1">
    <source>
        <dbReference type="ARBA" id="ARBA00004651"/>
    </source>
</evidence>
<feature type="transmembrane region" description="Helical" evidence="8">
    <location>
        <begin position="336"/>
        <end position="365"/>
    </location>
</feature>
<feature type="domain" description="Threonine/serine exporter-like N-terminal" evidence="9">
    <location>
        <begin position="223"/>
        <end position="463"/>
    </location>
</feature>
<evidence type="ECO:0000256" key="3">
    <source>
        <dbReference type="ARBA" id="ARBA00022692"/>
    </source>
</evidence>
<feature type="compositionally biased region" description="Low complexity" evidence="7">
    <location>
        <begin position="96"/>
        <end position="126"/>
    </location>
</feature>
<feature type="transmembrane region" description="Helical" evidence="8">
    <location>
        <begin position="533"/>
        <end position="550"/>
    </location>
</feature>
<feature type="transmembrane region" description="Helical" evidence="8">
    <location>
        <begin position="377"/>
        <end position="399"/>
    </location>
</feature>
<feature type="region of interest" description="Disordered" evidence="7">
    <location>
        <begin position="1"/>
        <end position="172"/>
    </location>
</feature>
<dbReference type="Pfam" id="PF12821">
    <property type="entry name" value="ThrE_2"/>
    <property type="match status" value="1"/>
</dbReference>
<feature type="domain" description="Threonine/Serine exporter ThrE" evidence="10">
    <location>
        <begin position="491"/>
        <end position="615"/>
    </location>
</feature>